<reference evidence="8" key="1">
    <citation type="submission" date="2020-07" db="EMBL/GenBank/DDBJ databases">
        <title>Ethylene signaling mediates host invasion by parasitic plants.</title>
        <authorList>
            <person name="Yoshida S."/>
        </authorList>
    </citation>
    <scope>NUCLEOTIDE SEQUENCE</scope>
    <source>
        <strain evidence="8">Okayama</strain>
    </source>
</reference>
<dbReference type="Pfam" id="PF03942">
    <property type="entry name" value="DTW"/>
    <property type="match status" value="2"/>
</dbReference>
<dbReference type="OrthoDB" id="408541at2759"/>
<evidence type="ECO:0000256" key="3">
    <source>
        <dbReference type="ARBA" id="ARBA00022691"/>
    </source>
</evidence>
<evidence type="ECO:0000313" key="9">
    <source>
        <dbReference type="Proteomes" id="UP000653305"/>
    </source>
</evidence>
<dbReference type="EMBL" id="BMAC01000812">
    <property type="protein sequence ID" value="GFQ03247.1"/>
    <property type="molecule type" value="Genomic_DNA"/>
</dbReference>
<name>A0A830CVM7_9LAMI</name>
<organism evidence="8 9">
    <name type="scientific">Phtheirospermum japonicum</name>
    <dbReference type="NCBI Taxonomy" id="374723"/>
    <lineage>
        <taxon>Eukaryota</taxon>
        <taxon>Viridiplantae</taxon>
        <taxon>Streptophyta</taxon>
        <taxon>Embryophyta</taxon>
        <taxon>Tracheophyta</taxon>
        <taxon>Spermatophyta</taxon>
        <taxon>Magnoliopsida</taxon>
        <taxon>eudicotyledons</taxon>
        <taxon>Gunneridae</taxon>
        <taxon>Pentapetalae</taxon>
        <taxon>asterids</taxon>
        <taxon>lamiids</taxon>
        <taxon>Lamiales</taxon>
        <taxon>Orobanchaceae</taxon>
        <taxon>Orobanchaceae incertae sedis</taxon>
        <taxon>Phtheirospermum</taxon>
    </lineage>
</organism>
<dbReference type="InterPro" id="IPR005636">
    <property type="entry name" value="DTW"/>
</dbReference>
<evidence type="ECO:0000256" key="5">
    <source>
        <dbReference type="ARBA" id="ARBA00034489"/>
    </source>
</evidence>
<dbReference type="PANTHER" id="PTHR21392:SF0">
    <property type="entry name" value="TRNA-URIDINE AMINOCARBOXYPROPYLTRANSFERASE 2"/>
    <property type="match status" value="1"/>
</dbReference>
<keyword evidence="2" id="KW-0808">Transferase</keyword>
<dbReference type="SMART" id="SM01144">
    <property type="entry name" value="DTW"/>
    <property type="match status" value="1"/>
</dbReference>
<dbReference type="InterPro" id="IPR039262">
    <property type="entry name" value="DTWD2/TAPT"/>
</dbReference>
<gene>
    <name evidence="8" type="ORF">PHJA_002468500</name>
</gene>
<comment type="catalytic activity">
    <reaction evidence="6">
        <text>a uridine in tRNA + S-adenosyl-L-methionine = a 3-[(3S)-3-amino-3-carboxypropyl]uridine in tRNA + S-methyl-5'-thioadenosine + H(+)</text>
        <dbReference type="Rhea" id="RHEA:62432"/>
        <dbReference type="Rhea" id="RHEA-COMP:13339"/>
        <dbReference type="Rhea" id="RHEA-COMP:16092"/>
        <dbReference type="ChEBI" id="CHEBI:15378"/>
        <dbReference type="ChEBI" id="CHEBI:17509"/>
        <dbReference type="ChEBI" id="CHEBI:59789"/>
        <dbReference type="ChEBI" id="CHEBI:65315"/>
        <dbReference type="ChEBI" id="CHEBI:82930"/>
        <dbReference type="EC" id="2.5.1.25"/>
    </reaction>
</comment>
<dbReference type="AlphaFoldDB" id="A0A830CVM7"/>
<dbReference type="Proteomes" id="UP000653305">
    <property type="component" value="Unassembled WGS sequence"/>
</dbReference>
<comment type="caution">
    <text evidence="8">The sequence shown here is derived from an EMBL/GenBank/DDBJ whole genome shotgun (WGS) entry which is preliminary data.</text>
</comment>
<dbReference type="GO" id="GO:0008033">
    <property type="term" value="P:tRNA processing"/>
    <property type="evidence" value="ECO:0007669"/>
    <property type="project" value="UniProtKB-KW"/>
</dbReference>
<keyword evidence="4" id="KW-0819">tRNA processing</keyword>
<protein>
    <recommendedName>
        <fullName evidence="1">tRNA-uridine aminocarboxypropyltransferase</fullName>
        <ecNumber evidence="1">2.5.1.25</ecNumber>
    </recommendedName>
</protein>
<evidence type="ECO:0000259" key="7">
    <source>
        <dbReference type="SMART" id="SM01144"/>
    </source>
</evidence>
<keyword evidence="9" id="KW-1185">Reference proteome</keyword>
<evidence type="ECO:0000256" key="1">
    <source>
        <dbReference type="ARBA" id="ARBA00012386"/>
    </source>
</evidence>
<evidence type="ECO:0000256" key="6">
    <source>
        <dbReference type="ARBA" id="ARBA00048718"/>
    </source>
</evidence>
<evidence type="ECO:0000256" key="4">
    <source>
        <dbReference type="ARBA" id="ARBA00022694"/>
    </source>
</evidence>
<dbReference type="GO" id="GO:0016432">
    <property type="term" value="F:tRNA-uridine aminocarboxypropyltransferase activity"/>
    <property type="evidence" value="ECO:0007669"/>
    <property type="project" value="UniProtKB-EC"/>
</dbReference>
<sequence length="355" mass="39862">MPVTLRARIGLQLGPIPQFHLFLNPSTNKIIKSPRIQTLNCRMVTQAGSTKRPTCPSCSKPARICLCSRLRAPKLDNSVAVTVLQHSLEKNHPLNSTRIATLGFKNVDVITVSDVNFQARFFMRLLDARCSVDRAESDETHHVFDEMPSREINDFSTAISLTIGKYGDISSFIDCTTARDKSQEIMSFDELFASDIAFDVIKKGFVVKKAHTKPSEGNNENKEIEEFEITIRPGSVLLFPSEGSVDVGDLNIEVKNLIVLDGTWAKAKRMYYENPWLRLLPHVKLDLDISSLYSEVRHQPKAGYLSTIESIVYAMKAVGKEDDYEGLGSLLDVFESMVGDQRRCKDERLSKASQE</sequence>
<evidence type="ECO:0000313" key="8">
    <source>
        <dbReference type="EMBL" id="GFQ03247.1"/>
    </source>
</evidence>
<dbReference type="EC" id="2.5.1.25" evidence="1"/>
<feature type="domain" description="DTW" evidence="7">
    <location>
        <begin position="51"/>
        <end position="346"/>
    </location>
</feature>
<accession>A0A830CVM7</accession>
<evidence type="ECO:0000256" key="2">
    <source>
        <dbReference type="ARBA" id="ARBA00022679"/>
    </source>
</evidence>
<dbReference type="PANTHER" id="PTHR21392">
    <property type="entry name" value="TRNA-URIDINE AMINOCARBOXYPROPYLTRANSFERASE 2"/>
    <property type="match status" value="1"/>
</dbReference>
<comment type="similarity">
    <text evidence="5">Belongs to the TDD superfamily. DTWD2 family.</text>
</comment>
<proteinExistence type="inferred from homology"/>
<keyword evidence="3" id="KW-0949">S-adenosyl-L-methionine</keyword>